<reference evidence="1" key="1">
    <citation type="submission" date="2022-01" db="EMBL/GenBank/DDBJ databases">
        <authorList>
            <person name="Criscuolo A."/>
        </authorList>
    </citation>
    <scope>NUCLEOTIDE SEQUENCE</scope>
    <source>
        <strain evidence="1">CIP111891</strain>
    </source>
</reference>
<dbReference type="Proteomes" id="UP000838821">
    <property type="component" value="Unassembled WGS sequence"/>
</dbReference>
<proteinExistence type="predicted"/>
<name>A0ABM9CC18_9BACL</name>
<keyword evidence="2" id="KW-1185">Reference proteome</keyword>
<evidence type="ECO:0008006" key="3">
    <source>
        <dbReference type="Google" id="ProtNLM"/>
    </source>
</evidence>
<dbReference type="EMBL" id="CAKMMW010000009">
    <property type="protein sequence ID" value="CAH1209978.1"/>
    <property type="molecule type" value="Genomic_DNA"/>
</dbReference>
<accession>A0ABM9CC18</accession>
<protein>
    <recommendedName>
        <fullName evidence="3">Helix-turn-helix domain-containing protein</fullName>
    </recommendedName>
</protein>
<gene>
    <name evidence="1" type="ORF">PAECIP111891_03459</name>
</gene>
<evidence type="ECO:0000313" key="1">
    <source>
        <dbReference type="EMBL" id="CAH1209978.1"/>
    </source>
</evidence>
<evidence type="ECO:0000313" key="2">
    <source>
        <dbReference type="Proteomes" id="UP000838821"/>
    </source>
</evidence>
<organism evidence="1 2">
    <name type="scientific">Paenibacillus allorhizoplanae</name>
    <dbReference type="NCBI Taxonomy" id="2905648"/>
    <lineage>
        <taxon>Bacteria</taxon>
        <taxon>Bacillati</taxon>
        <taxon>Bacillota</taxon>
        <taxon>Bacilli</taxon>
        <taxon>Bacillales</taxon>
        <taxon>Paenibacillaceae</taxon>
        <taxon>Paenibacillus</taxon>
    </lineage>
</organism>
<sequence length="132" mass="15289">MGFIDMTKKPWSTQELDKLIRLSSECPPVIIARELSRPVTSVRKKMREMGVSYVSGEQWKKSQIQYLISDEGTSYKNKHKLTQESNEDGFESPVLDEFWTTLVKMARVAKKRGKRVDVLSFIDTYRKIRIGG</sequence>
<comment type="caution">
    <text evidence="1">The sequence shown here is derived from an EMBL/GenBank/DDBJ whole genome shotgun (WGS) entry which is preliminary data.</text>
</comment>